<keyword evidence="1" id="KW-0812">Transmembrane</keyword>
<feature type="transmembrane region" description="Helical" evidence="1">
    <location>
        <begin position="263"/>
        <end position="283"/>
    </location>
</feature>
<dbReference type="Proteomes" id="UP000074382">
    <property type="component" value="Unassembled WGS sequence"/>
</dbReference>
<dbReference type="PANTHER" id="PTHR40761:SF1">
    <property type="entry name" value="CONSERVED INTEGRAL MEMBRANE ALANINE VALINE AND LEUCINE RICH PROTEIN-RELATED"/>
    <property type="match status" value="1"/>
</dbReference>
<comment type="caution">
    <text evidence="2">The sequence shown here is derived from an EMBL/GenBank/DDBJ whole genome shotgun (WGS) entry which is preliminary data.</text>
</comment>
<reference evidence="3" key="1">
    <citation type="journal article" date="2017" name="Acta Aliment.">
        <title>Plant polysaccharide degrading enzyme system of Thermpbifida cellulosilytica TB100 revealed by de novo genome project data.</title>
        <authorList>
            <person name="Toth A."/>
            <person name="Baka E."/>
            <person name="Luzics S."/>
            <person name="Bata-Vidacs I."/>
            <person name="Nagy I."/>
            <person name="Balint B."/>
            <person name="Herceg R."/>
            <person name="Olasz F."/>
            <person name="Wilk T."/>
            <person name="Nagy T."/>
            <person name="Kriszt B."/>
            <person name="Nagy I."/>
            <person name="Kukolya J."/>
        </authorList>
    </citation>
    <scope>NUCLEOTIDE SEQUENCE [LARGE SCALE GENOMIC DNA]</scope>
    <source>
        <strain evidence="3">TB100</strain>
    </source>
</reference>
<feature type="transmembrane region" description="Helical" evidence="1">
    <location>
        <begin position="233"/>
        <end position="251"/>
    </location>
</feature>
<keyword evidence="1" id="KW-0472">Membrane</keyword>
<dbReference type="OrthoDB" id="3423019at2"/>
<sequence>MTGLLAALASAVVYGLGLAVEQRALHRCAAISVRRPLHLARVLFGNPRWLGGCALAAAGSVGLVVSLGLAPVSVVQPAFAGGISLTLLVVALLQRQRISRGELAALGAMPVALLLLALSLGPRDAAAGTTADLPLLLAVSAVTLVVCAGGMAVAGGGNAPAAVMGSAAGLAQGVAGLQGKGIGGLLADHGIVGAVGPVLLSPFPYLYALGWAVGIALFQTSMQRSRASVTAPAANVVGNVFMVVAGTAVFAESLPAEPLPLALRALGFALTLAVVALVHRAAGRVEEETARQRATALPAVS</sequence>
<accession>A0A147KE09</accession>
<feature type="transmembrane region" description="Helical" evidence="1">
    <location>
        <begin position="49"/>
        <end position="70"/>
    </location>
</feature>
<keyword evidence="1" id="KW-1133">Transmembrane helix</keyword>
<feature type="transmembrane region" description="Helical" evidence="1">
    <location>
        <begin position="103"/>
        <end position="121"/>
    </location>
</feature>
<gene>
    <name evidence="2" type="ORF">AC529_17250</name>
</gene>
<feature type="transmembrane region" description="Helical" evidence="1">
    <location>
        <begin position="203"/>
        <end position="221"/>
    </location>
</feature>
<dbReference type="AlphaFoldDB" id="A0A147KE09"/>
<dbReference type="EMBL" id="LGEM01000122">
    <property type="protein sequence ID" value="KUP95524.1"/>
    <property type="molecule type" value="Genomic_DNA"/>
</dbReference>
<feature type="transmembrane region" description="Helical" evidence="1">
    <location>
        <begin position="77"/>
        <end position="97"/>
    </location>
</feature>
<dbReference type="PANTHER" id="PTHR40761">
    <property type="entry name" value="CONSERVED INTEGRAL MEMBRANE ALANINE VALINE AND LEUCINE RICH PROTEIN-RELATED"/>
    <property type="match status" value="1"/>
</dbReference>
<evidence type="ECO:0000256" key="1">
    <source>
        <dbReference type="SAM" id="Phobius"/>
    </source>
</evidence>
<evidence type="ECO:0000313" key="2">
    <source>
        <dbReference type="EMBL" id="KUP95524.1"/>
    </source>
</evidence>
<evidence type="ECO:0000313" key="3">
    <source>
        <dbReference type="Proteomes" id="UP000074382"/>
    </source>
</evidence>
<feature type="transmembrane region" description="Helical" evidence="1">
    <location>
        <begin position="133"/>
        <end position="154"/>
    </location>
</feature>
<proteinExistence type="predicted"/>
<organism evidence="2 3">
    <name type="scientific">Thermobifida cellulosilytica TB100</name>
    <dbReference type="NCBI Taxonomy" id="665004"/>
    <lineage>
        <taxon>Bacteria</taxon>
        <taxon>Bacillati</taxon>
        <taxon>Actinomycetota</taxon>
        <taxon>Actinomycetes</taxon>
        <taxon>Streptosporangiales</taxon>
        <taxon>Nocardiopsidaceae</taxon>
        <taxon>Thermobifida</taxon>
    </lineage>
</organism>
<keyword evidence="3" id="KW-1185">Reference proteome</keyword>
<dbReference type="RefSeq" id="WP_068758362.1">
    <property type="nucleotide sequence ID" value="NZ_KQ950186.1"/>
</dbReference>
<evidence type="ECO:0008006" key="4">
    <source>
        <dbReference type="Google" id="ProtNLM"/>
    </source>
</evidence>
<dbReference type="STRING" id="665004.AC529_17250"/>
<protein>
    <recommendedName>
        <fullName evidence="4">Integral membrane protein</fullName>
    </recommendedName>
</protein>
<dbReference type="PATRIC" id="fig|665004.4.peg.3727"/>
<name>A0A147KE09_THECS</name>